<keyword evidence="2" id="KW-1185">Reference proteome</keyword>
<accession>A0ACB8VXM3</accession>
<evidence type="ECO:0000313" key="2">
    <source>
        <dbReference type="Proteomes" id="UP000831701"/>
    </source>
</evidence>
<organism evidence="1 2">
    <name type="scientific">Scortum barcoo</name>
    <name type="common">barcoo grunter</name>
    <dbReference type="NCBI Taxonomy" id="214431"/>
    <lineage>
        <taxon>Eukaryota</taxon>
        <taxon>Metazoa</taxon>
        <taxon>Chordata</taxon>
        <taxon>Craniata</taxon>
        <taxon>Vertebrata</taxon>
        <taxon>Euteleostomi</taxon>
        <taxon>Actinopterygii</taxon>
        <taxon>Neopterygii</taxon>
        <taxon>Teleostei</taxon>
        <taxon>Neoteleostei</taxon>
        <taxon>Acanthomorphata</taxon>
        <taxon>Eupercaria</taxon>
        <taxon>Centrarchiformes</taxon>
        <taxon>Terapontoidei</taxon>
        <taxon>Terapontidae</taxon>
        <taxon>Scortum</taxon>
    </lineage>
</organism>
<gene>
    <name evidence="1" type="ORF">L3Q82_014531</name>
</gene>
<protein>
    <submittedName>
        <fullName evidence="1">Uncharacterized protein</fullName>
    </submittedName>
</protein>
<reference evidence="1" key="1">
    <citation type="submission" date="2022-04" db="EMBL/GenBank/DDBJ databases">
        <title>Jade perch genome.</title>
        <authorList>
            <person name="Chao B."/>
        </authorList>
    </citation>
    <scope>NUCLEOTIDE SEQUENCE</scope>
    <source>
        <strain evidence="1">CB-2022</strain>
    </source>
</reference>
<comment type="caution">
    <text evidence="1">The sequence shown here is derived from an EMBL/GenBank/DDBJ whole genome shotgun (WGS) entry which is preliminary data.</text>
</comment>
<dbReference type="Proteomes" id="UP000831701">
    <property type="component" value="Chromosome 17"/>
</dbReference>
<name>A0ACB8VXM3_9TELE</name>
<evidence type="ECO:0000313" key="1">
    <source>
        <dbReference type="EMBL" id="KAI3360216.1"/>
    </source>
</evidence>
<proteinExistence type="predicted"/>
<dbReference type="EMBL" id="CM041547">
    <property type="protein sequence ID" value="KAI3360216.1"/>
    <property type="molecule type" value="Genomic_DNA"/>
</dbReference>
<sequence>MKPERGHETESIQTPFCVDREERRALKGVAVSPLRVTSDRRMSVCAEEEEEGAGSPGSICLSVRSDYSKDYPPDLSNEPGPTGTNVQLNRQRAESPGSICPSARSDYSKDYPPDFSNEPGPTGTKRVHRKRRRVHASVEEQRSGCALCQDVLKDPVSTSCGHVFCRQCITSHRDKSAFIRRLLLSPVWKKVQNKTWTTDSQSDQHSTKRDRVKRVNTQHEVRQLETTSKKKILHETPIKCHDIFKALT</sequence>